<evidence type="ECO:0000313" key="5">
    <source>
        <dbReference type="Proteomes" id="UP000509658"/>
    </source>
</evidence>
<name>A0A6N0HXR7_9GAMM</name>
<reference evidence="4 5" key="1">
    <citation type="submission" date="2020-05" db="EMBL/GenBank/DDBJ databases">
        <title>Horizontal transmission and recombination maintain forever young bacterial symbiont genomes.</title>
        <authorList>
            <person name="Russell S.L."/>
            <person name="Pepper-Tunick E."/>
            <person name="Svedberg J."/>
            <person name="Byrne A."/>
            <person name="Ruelas Castillo J."/>
            <person name="Vollmers C."/>
            <person name="Beinart R.A."/>
            <person name="Corbett-Detig R."/>
        </authorList>
    </citation>
    <scope>NUCLEOTIDE SEQUENCE [LARGE SCALE GENOMIC DNA]</scope>
    <source>
        <strain evidence="4">Santa_Monica_outfall</strain>
    </source>
</reference>
<organism evidence="4 5">
    <name type="scientific">Candidatus Reidiella endopervernicosa</name>
    <dbReference type="NCBI Taxonomy" id="2738883"/>
    <lineage>
        <taxon>Bacteria</taxon>
        <taxon>Pseudomonadati</taxon>
        <taxon>Pseudomonadota</taxon>
        <taxon>Gammaproteobacteria</taxon>
        <taxon>Candidatus Reidiella</taxon>
    </lineage>
</organism>
<dbReference type="PANTHER" id="PTHR30069">
    <property type="entry name" value="TONB-DEPENDENT OUTER MEMBRANE RECEPTOR"/>
    <property type="match status" value="1"/>
</dbReference>
<keyword evidence="2" id="KW-0812">Transmembrane</keyword>
<dbReference type="GO" id="GO:0044718">
    <property type="term" value="P:siderophore transmembrane transport"/>
    <property type="evidence" value="ECO:0007669"/>
    <property type="project" value="TreeGrafter"/>
</dbReference>
<comment type="subcellular location">
    <subcellularLocation>
        <location evidence="2">Cell outer membrane</location>
        <topology evidence="2">Multi-pass membrane protein</topology>
    </subcellularLocation>
</comment>
<protein>
    <submittedName>
        <fullName evidence="4">TonB-dependent receptor plug domain-containing protein</fullName>
    </submittedName>
</protein>
<gene>
    <name evidence="4" type="ORF">HUE57_13295</name>
</gene>
<dbReference type="RefSeq" id="WP_174673333.1">
    <property type="nucleotide sequence ID" value="NZ_CP054491.1"/>
</dbReference>
<dbReference type="InterPro" id="IPR037066">
    <property type="entry name" value="Plug_dom_sf"/>
</dbReference>
<dbReference type="Pfam" id="PF07715">
    <property type="entry name" value="Plug"/>
    <property type="match status" value="1"/>
</dbReference>
<keyword evidence="1" id="KW-0732">Signal</keyword>
<dbReference type="InterPro" id="IPR039426">
    <property type="entry name" value="TonB-dep_rcpt-like"/>
</dbReference>
<dbReference type="GO" id="GO:0015344">
    <property type="term" value="F:siderophore uptake transmembrane transporter activity"/>
    <property type="evidence" value="ECO:0007669"/>
    <property type="project" value="TreeGrafter"/>
</dbReference>
<keyword evidence="2" id="KW-0998">Cell outer membrane</keyword>
<keyword evidence="4" id="KW-0675">Receptor</keyword>
<dbReference type="PROSITE" id="PS52016">
    <property type="entry name" value="TONB_DEPENDENT_REC_3"/>
    <property type="match status" value="1"/>
</dbReference>
<evidence type="ECO:0000256" key="2">
    <source>
        <dbReference type="PROSITE-ProRule" id="PRU01360"/>
    </source>
</evidence>
<keyword evidence="5" id="KW-1185">Reference proteome</keyword>
<evidence type="ECO:0000313" key="4">
    <source>
        <dbReference type="EMBL" id="QKQ27154.1"/>
    </source>
</evidence>
<evidence type="ECO:0000259" key="3">
    <source>
        <dbReference type="Pfam" id="PF07715"/>
    </source>
</evidence>
<dbReference type="InterPro" id="IPR012910">
    <property type="entry name" value="Plug_dom"/>
</dbReference>
<dbReference type="SUPFAM" id="SSF56935">
    <property type="entry name" value="Porins"/>
    <property type="match status" value="1"/>
</dbReference>
<proteinExistence type="inferred from homology"/>
<dbReference type="Proteomes" id="UP000509658">
    <property type="component" value="Chromosome"/>
</dbReference>
<accession>A0A6N0HXR7</accession>
<keyword evidence="2" id="KW-0813">Transport</keyword>
<evidence type="ECO:0000256" key="1">
    <source>
        <dbReference type="ARBA" id="ARBA00022729"/>
    </source>
</evidence>
<dbReference type="KEGG" id="rev:HUE57_13295"/>
<dbReference type="PANTHER" id="PTHR30069:SF29">
    <property type="entry name" value="HEMOGLOBIN AND HEMOGLOBIN-HAPTOGLOBIN-BINDING PROTEIN 1-RELATED"/>
    <property type="match status" value="1"/>
</dbReference>
<sequence length="331" mass="36292">MSIYRPIIIILCLLQTLAVHASSEERFDHFLSLSLEELMALEVTISTASKQSITKAPAVVTVITAEDIKATGATNIVDALEGVPGIHIRTNQFAFRPFVQFRGANASQTLLMVNGAPMSDLMWGFGIFWKGLPTSMIERVEIIRGPGSALFGADASAGVVNIITKTAGKIDRSEIGVRTGSFNTHNAWAQYGDQWGGFDVAFTADFYTTNGHDPYIEADGQTLQDQSLATNVSLAPGAAQIGWNNMDLRFSLARANWRVNVDYMKHSDLEIGLTGAGVLDPVTEASDSRFNTSLLYTNELFSENWGLDAELRYQHLDYTSGDGFQERPRRL</sequence>
<dbReference type="GO" id="GO:0009279">
    <property type="term" value="C:cell outer membrane"/>
    <property type="evidence" value="ECO:0007669"/>
    <property type="project" value="UniProtKB-SubCell"/>
</dbReference>
<comment type="similarity">
    <text evidence="2">Belongs to the TonB-dependent receptor family.</text>
</comment>
<dbReference type="AlphaFoldDB" id="A0A6N0HXR7"/>
<dbReference type="Gene3D" id="2.170.130.10">
    <property type="entry name" value="TonB-dependent receptor, plug domain"/>
    <property type="match status" value="1"/>
</dbReference>
<feature type="domain" description="TonB-dependent receptor plug" evidence="3">
    <location>
        <begin position="54"/>
        <end position="159"/>
    </location>
</feature>
<keyword evidence="2" id="KW-0472">Membrane</keyword>
<keyword evidence="2" id="KW-1134">Transmembrane beta strand</keyword>
<dbReference type="EMBL" id="CP054491">
    <property type="protein sequence ID" value="QKQ27154.1"/>
    <property type="molecule type" value="Genomic_DNA"/>
</dbReference>